<proteinExistence type="inferred from homology"/>
<gene>
    <name evidence="7" type="ORF">RhiirC2_786136</name>
</gene>
<dbReference type="PANTHER" id="PTHR13710">
    <property type="entry name" value="DNA HELICASE RECQ FAMILY MEMBER"/>
    <property type="match status" value="1"/>
</dbReference>
<protein>
    <recommendedName>
        <fullName evidence="5">DNA 3'-5' helicase</fullName>
        <ecNumber evidence="5">5.6.2.4</ecNumber>
    </recommendedName>
</protein>
<keyword evidence="3" id="KW-0413">Isomerase</keyword>
<feature type="domain" description="Helicase C-terminal" evidence="6">
    <location>
        <begin position="27"/>
        <end position="195"/>
    </location>
</feature>
<evidence type="ECO:0000256" key="2">
    <source>
        <dbReference type="ARBA" id="ARBA00023125"/>
    </source>
</evidence>
<dbReference type="EC" id="5.6.2.4" evidence="5"/>
<dbReference type="InterPro" id="IPR027417">
    <property type="entry name" value="P-loop_NTPase"/>
</dbReference>
<dbReference type="GO" id="GO:0005694">
    <property type="term" value="C:chromosome"/>
    <property type="evidence" value="ECO:0007669"/>
    <property type="project" value="TreeGrafter"/>
</dbReference>
<name>A0A2N1MUX7_9GLOM</name>
<dbReference type="Pfam" id="PF00271">
    <property type="entry name" value="Helicase_C"/>
    <property type="match status" value="1"/>
</dbReference>
<dbReference type="SUPFAM" id="SSF46785">
    <property type="entry name" value="Winged helix' DNA-binding domain"/>
    <property type="match status" value="1"/>
</dbReference>
<evidence type="ECO:0000259" key="6">
    <source>
        <dbReference type="PROSITE" id="PS51194"/>
    </source>
</evidence>
<dbReference type="VEuPathDB" id="FungiDB:FUN_022003"/>
<dbReference type="InterPro" id="IPR001650">
    <property type="entry name" value="Helicase_C-like"/>
</dbReference>
<evidence type="ECO:0000256" key="4">
    <source>
        <dbReference type="ARBA" id="ARBA00034617"/>
    </source>
</evidence>
<keyword evidence="2" id="KW-0238">DNA-binding</keyword>
<dbReference type="Gene3D" id="3.40.50.300">
    <property type="entry name" value="P-loop containing nucleotide triphosphate hydrolases"/>
    <property type="match status" value="1"/>
</dbReference>
<dbReference type="GO" id="GO:0005737">
    <property type="term" value="C:cytoplasm"/>
    <property type="evidence" value="ECO:0007669"/>
    <property type="project" value="TreeGrafter"/>
</dbReference>
<evidence type="ECO:0000313" key="8">
    <source>
        <dbReference type="Proteomes" id="UP000233469"/>
    </source>
</evidence>
<dbReference type="GO" id="GO:0009378">
    <property type="term" value="F:four-way junction helicase activity"/>
    <property type="evidence" value="ECO:0007669"/>
    <property type="project" value="TreeGrafter"/>
</dbReference>
<evidence type="ECO:0000256" key="5">
    <source>
        <dbReference type="ARBA" id="ARBA00034808"/>
    </source>
</evidence>
<comment type="similarity">
    <text evidence="1">Belongs to the helicase family. RecQ subfamily.</text>
</comment>
<sequence length="271" mass="30971">MTSVRPGSLRTTWSIKAALETGSNYATYSNIIINENLPERIIIYCATHSSCEYLYNKLQEYLPNLLIDYFHGSLQDNEKEKAMKSWKSNHTLIIIATSAFGMGINSNNIRVVIHVEAPMTSLIQEAGRTGRDGNMAKHFIFYSKKDIYTNYSIVAEHRETTNVEEQRLINKLERAAMKIFESNEQKPPPKLLDGKEEIIKLLKVIEYLTQETGEQIGPDDVIDVFRGGKTAKIKQKNWNTLPIYPTEKRKVLKTKDLVQFALTDLVVRSLV</sequence>
<dbReference type="SMART" id="SM00490">
    <property type="entry name" value="HELICc"/>
    <property type="match status" value="1"/>
</dbReference>
<dbReference type="GO" id="GO:0043138">
    <property type="term" value="F:3'-5' DNA helicase activity"/>
    <property type="evidence" value="ECO:0007669"/>
    <property type="project" value="UniProtKB-EC"/>
</dbReference>
<reference evidence="7 8" key="2">
    <citation type="submission" date="2017-10" db="EMBL/GenBank/DDBJ databases">
        <title>Extensive intraspecific genome diversity in a model arbuscular mycorrhizal fungus.</title>
        <authorList>
            <person name="Chen E.C.H."/>
            <person name="Morin E."/>
            <person name="Baudet D."/>
            <person name="Noel J."/>
            <person name="Ndikumana S."/>
            <person name="Charron P."/>
            <person name="St-Onge C."/>
            <person name="Giorgi J."/>
            <person name="Grigoriev I.V."/>
            <person name="Roux C."/>
            <person name="Martin F.M."/>
            <person name="Corradi N."/>
        </authorList>
    </citation>
    <scope>NUCLEOTIDE SEQUENCE [LARGE SCALE GENOMIC DNA]</scope>
    <source>
        <strain evidence="7 8">C2</strain>
    </source>
</reference>
<dbReference type="PANTHER" id="PTHR13710:SF105">
    <property type="entry name" value="ATP-DEPENDENT DNA HELICASE Q1"/>
    <property type="match status" value="1"/>
</dbReference>
<dbReference type="GO" id="GO:0016787">
    <property type="term" value="F:hydrolase activity"/>
    <property type="evidence" value="ECO:0007669"/>
    <property type="project" value="UniProtKB-KW"/>
</dbReference>
<comment type="caution">
    <text evidence="7">The sequence shown here is derived from an EMBL/GenBank/DDBJ whole genome shotgun (WGS) entry which is preliminary data.</text>
</comment>
<dbReference type="InterPro" id="IPR036388">
    <property type="entry name" value="WH-like_DNA-bd_sf"/>
</dbReference>
<dbReference type="Proteomes" id="UP000233469">
    <property type="component" value="Unassembled WGS sequence"/>
</dbReference>
<reference evidence="7 8" key="1">
    <citation type="submission" date="2016-04" db="EMBL/GenBank/DDBJ databases">
        <title>Genome analyses suggest a sexual origin of heterokaryosis in a supposedly ancient asexual fungus.</title>
        <authorList>
            <person name="Ropars J."/>
            <person name="Sedzielewska K."/>
            <person name="Noel J."/>
            <person name="Charron P."/>
            <person name="Farinelli L."/>
            <person name="Marton T."/>
            <person name="Kruger M."/>
            <person name="Pelin A."/>
            <person name="Brachmann A."/>
            <person name="Corradi N."/>
        </authorList>
    </citation>
    <scope>NUCLEOTIDE SEQUENCE [LARGE SCALE GENOMIC DNA]</scope>
    <source>
        <strain evidence="7 8">C2</strain>
    </source>
</reference>
<evidence type="ECO:0000313" key="7">
    <source>
        <dbReference type="EMBL" id="PKK65464.1"/>
    </source>
</evidence>
<keyword evidence="7" id="KW-0378">Hydrolase</keyword>
<organism evidence="7 8">
    <name type="scientific">Rhizophagus irregularis</name>
    <dbReference type="NCBI Taxonomy" id="588596"/>
    <lineage>
        <taxon>Eukaryota</taxon>
        <taxon>Fungi</taxon>
        <taxon>Fungi incertae sedis</taxon>
        <taxon>Mucoromycota</taxon>
        <taxon>Glomeromycotina</taxon>
        <taxon>Glomeromycetes</taxon>
        <taxon>Glomerales</taxon>
        <taxon>Glomeraceae</taxon>
        <taxon>Rhizophagus</taxon>
    </lineage>
</organism>
<comment type="catalytic activity">
    <reaction evidence="4">
        <text>Couples ATP hydrolysis with the unwinding of duplex DNA by translocating in the 3'-5' direction.</text>
        <dbReference type="EC" id="5.6.2.4"/>
    </reaction>
</comment>
<dbReference type="PROSITE" id="PS51194">
    <property type="entry name" value="HELICASE_CTER"/>
    <property type="match status" value="1"/>
</dbReference>
<accession>A0A2N1MUX7</accession>
<dbReference type="VEuPathDB" id="FungiDB:RhiirA1_464851"/>
<dbReference type="GO" id="GO:0000724">
    <property type="term" value="P:double-strand break repair via homologous recombination"/>
    <property type="evidence" value="ECO:0007669"/>
    <property type="project" value="TreeGrafter"/>
</dbReference>
<dbReference type="SUPFAM" id="SSF52540">
    <property type="entry name" value="P-loop containing nucleoside triphosphate hydrolases"/>
    <property type="match status" value="1"/>
</dbReference>
<dbReference type="EMBL" id="LLXL01001258">
    <property type="protein sequence ID" value="PKK65464.1"/>
    <property type="molecule type" value="Genomic_DNA"/>
</dbReference>
<dbReference type="Gene3D" id="1.10.10.10">
    <property type="entry name" value="Winged helix-like DNA-binding domain superfamily/Winged helix DNA-binding domain"/>
    <property type="match status" value="1"/>
</dbReference>
<dbReference type="InterPro" id="IPR018982">
    <property type="entry name" value="RQC_domain"/>
</dbReference>
<dbReference type="AlphaFoldDB" id="A0A2N1MUX7"/>
<dbReference type="GO" id="GO:0003677">
    <property type="term" value="F:DNA binding"/>
    <property type="evidence" value="ECO:0007669"/>
    <property type="project" value="UniProtKB-KW"/>
</dbReference>
<dbReference type="Pfam" id="PF09382">
    <property type="entry name" value="RQC"/>
    <property type="match status" value="1"/>
</dbReference>
<dbReference type="GO" id="GO:0006260">
    <property type="term" value="P:DNA replication"/>
    <property type="evidence" value="ECO:0007669"/>
    <property type="project" value="InterPro"/>
</dbReference>
<evidence type="ECO:0000256" key="1">
    <source>
        <dbReference type="ARBA" id="ARBA00005446"/>
    </source>
</evidence>
<dbReference type="InterPro" id="IPR036390">
    <property type="entry name" value="WH_DNA-bd_sf"/>
</dbReference>
<evidence type="ECO:0000256" key="3">
    <source>
        <dbReference type="ARBA" id="ARBA00023235"/>
    </source>
</evidence>